<evidence type="ECO:0000313" key="11">
    <source>
        <dbReference type="RefSeq" id="XP_013885033.1"/>
    </source>
</evidence>
<comment type="subcellular location">
    <subcellularLocation>
        <location evidence="2">Mitochondrion membrane</location>
        <topology evidence="2">Single-pass membrane protein</topology>
    </subcellularLocation>
</comment>
<evidence type="ECO:0000256" key="8">
    <source>
        <dbReference type="RuleBase" id="RU367056"/>
    </source>
</evidence>
<dbReference type="GO" id="GO:0005743">
    <property type="term" value="C:mitochondrial inner membrane"/>
    <property type="evidence" value="ECO:0007669"/>
    <property type="project" value="UniProtKB-UniRule"/>
</dbReference>
<comment type="function">
    <text evidence="1">Core component of the MITRAC (mitochondrial translation regulation assembly intermediate of cytochrome c oxidase complex) complex, that regulates cytochrome c oxidase assembly. MITRAC complexes regulate both translation of mitochondrial encoded components and assembly of nuclear-encoded components imported in mitochondrion. Required for efficient translation of MT-CO1 and mitochondrial respiratory chain complex IV assembly.</text>
</comment>
<feature type="transmembrane region" description="Helical" evidence="8">
    <location>
        <begin position="38"/>
        <end position="57"/>
    </location>
</feature>
<feature type="domain" description="Cytochrome c oxidase assembly factor 3 mitochondrial coiled-coil" evidence="9">
    <location>
        <begin position="29"/>
        <end position="71"/>
    </location>
</feature>
<evidence type="ECO:0000256" key="7">
    <source>
        <dbReference type="ARBA" id="ARBA00023136"/>
    </source>
</evidence>
<dbReference type="Proteomes" id="UP000192220">
    <property type="component" value="Unplaced"/>
</dbReference>
<proteinExistence type="inferred from homology"/>
<keyword evidence="10" id="KW-1185">Reference proteome</keyword>
<evidence type="ECO:0000256" key="3">
    <source>
        <dbReference type="ARBA" id="ARBA00007035"/>
    </source>
</evidence>
<evidence type="ECO:0000256" key="6">
    <source>
        <dbReference type="ARBA" id="ARBA00023128"/>
    </source>
</evidence>
<dbReference type="OrthoDB" id="10018333at2759"/>
<evidence type="ECO:0000256" key="4">
    <source>
        <dbReference type="ARBA" id="ARBA00022692"/>
    </source>
</evidence>
<dbReference type="PANTHER" id="PTHR15642:SF3">
    <property type="entry name" value="CYTOCHROME C OXIDASE ASSEMBLY FACTOR 3 HOMOLOG, MITOCHONDRIAL"/>
    <property type="match status" value="1"/>
</dbReference>
<evidence type="ECO:0000259" key="9">
    <source>
        <dbReference type="Pfam" id="PF09813"/>
    </source>
</evidence>
<dbReference type="InterPro" id="IPR018628">
    <property type="entry name" value="Coa3_CC"/>
</dbReference>
<comment type="subunit">
    <text evidence="8">Component of 250-400 kDa complexes called cytochrome oxidase assembly intermediates or COA complexes.</text>
</comment>
<keyword evidence="5 8" id="KW-1133">Transmembrane helix</keyword>
<reference evidence="11" key="1">
    <citation type="submission" date="2025-08" db="UniProtKB">
        <authorList>
            <consortium name="RefSeq"/>
        </authorList>
    </citation>
    <scope>IDENTIFICATION</scope>
    <source>
        <strain evidence="11">Quisiro</strain>
        <tissue evidence="11">Liver</tissue>
    </source>
</reference>
<gene>
    <name evidence="11" type="primary">coa3b</name>
</gene>
<sequence length="86" mass="9748">MEDKGAEKGAEAQKQFLRRRQDLDYFQKNASSLRRRNLLTGLGFGAFVVGIFGYSIMSVKQERIVEEMDEEAKIHIVRGPRTGANS</sequence>
<evidence type="ECO:0000256" key="5">
    <source>
        <dbReference type="ARBA" id="ARBA00022989"/>
    </source>
</evidence>
<dbReference type="Pfam" id="PF09813">
    <property type="entry name" value="Coa3_cc"/>
    <property type="match status" value="1"/>
</dbReference>
<dbReference type="CTD" id="335493"/>
<dbReference type="KEGG" id="alim:106533312"/>
<name>A0A2I4CYG2_AUSLI</name>
<evidence type="ECO:0000256" key="1">
    <source>
        <dbReference type="ARBA" id="ARBA00003429"/>
    </source>
</evidence>
<protein>
    <recommendedName>
        <fullName evidence="8">Cytochrome c oxidase assembly factor 3</fullName>
    </recommendedName>
</protein>
<keyword evidence="6 8" id="KW-0496">Mitochondrion</keyword>
<evidence type="ECO:0000313" key="10">
    <source>
        <dbReference type="Proteomes" id="UP000192220"/>
    </source>
</evidence>
<dbReference type="AlphaFoldDB" id="A0A2I4CYG2"/>
<dbReference type="InterPro" id="IPR041752">
    <property type="entry name" value="Coa3"/>
</dbReference>
<evidence type="ECO:0000256" key="2">
    <source>
        <dbReference type="ARBA" id="ARBA00004304"/>
    </source>
</evidence>
<dbReference type="PANTHER" id="PTHR15642">
    <property type="entry name" value="CYTOCHROME C OXIDASE ASSEMBLY FACTOR 3, MITOCHONDRIAL"/>
    <property type="match status" value="1"/>
</dbReference>
<comment type="function">
    <text evidence="8">Required for assembly of cytochrome c oxidase (complex IV).</text>
</comment>
<dbReference type="STRING" id="52670.A0A2I4CYG2"/>
<dbReference type="RefSeq" id="XP_013885033.1">
    <property type="nucleotide sequence ID" value="XM_014029579.1"/>
</dbReference>
<accession>A0A2I4CYG2</accession>
<dbReference type="InParanoid" id="A0A2I4CYG2"/>
<keyword evidence="7 8" id="KW-0472">Membrane</keyword>
<organism evidence="10 11">
    <name type="scientific">Austrofundulus limnaeus</name>
    <name type="common">Annual killifish</name>
    <dbReference type="NCBI Taxonomy" id="52670"/>
    <lineage>
        <taxon>Eukaryota</taxon>
        <taxon>Metazoa</taxon>
        <taxon>Chordata</taxon>
        <taxon>Craniata</taxon>
        <taxon>Vertebrata</taxon>
        <taxon>Euteleostomi</taxon>
        <taxon>Actinopterygii</taxon>
        <taxon>Neopterygii</taxon>
        <taxon>Teleostei</taxon>
        <taxon>Neoteleostei</taxon>
        <taxon>Acanthomorphata</taxon>
        <taxon>Ovalentaria</taxon>
        <taxon>Atherinomorphae</taxon>
        <taxon>Cyprinodontiformes</taxon>
        <taxon>Rivulidae</taxon>
        <taxon>Austrofundulus</taxon>
    </lineage>
</organism>
<keyword evidence="8" id="KW-0999">Mitochondrion inner membrane</keyword>
<comment type="similarity">
    <text evidence="3 8">Belongs to the COA3 family.</text>
</comment>
<dbReference type="GO" id="GO:0033617">
    <property type="term" value="P:mitochondrial respiratory chain complex IV assembly"/>
    <property type="evidence" value="ECO:0007669"/>
    <property type="project" value="UniProtKB-UniRule"/>
</dbReference>
<keyword evidence="4 8" id="KW-0812">Transmembrane</keyword>